<evidence type="ECO:0000313" key="2">
    <source>
        <dbReference type="Proteomes" id="UP000887569"/>
    </source>
</evidence>
<sequence>LRHSCHTNSTDHRAQKVVSQETLKKRSRPVATRRQIVFYITVSCLPHYFVHRVLRTNRSLFSMRFISHCLHRR</sequence>
<evidence type="ECO:0000256" key="1">
    <source>
        <dbReference type="SAM" id="MobiDB-lite"/>
    </source>
</evidence>
<evidence type="ECO:0000313" key="3">
    <source>
        <dbReference type="WBParaSite" id="PgE172_g001_t01"/>
    </source>
</evidence>
<protein>
    <submittedName>
        <fullName evidence="3">Uncharacterized protein</fullName>
    </submittedName>
</protein>
<feature type="region of interest" description="Disordered" evidence="1">
    <location>
        <begin position="1"/>
        <end position="22"/>
    </location>
</feature>
<keyword evidence="2" id="KW-1185">Reference proteome</keyword>
<accession>A0A915A1N0</accession>
<dbReference type="WBParaSite" id="PgE172_g001_t01">
    <property type="protein sequence ID" value="PgE172_g001_t01"/>
    <property type="gene ID" value="PgE172_g001"/>
</dbReference>
<proteinExistence type="predicted"/>
<dbReference type="Proteomes" id="UP000887569">
    <property type="component" value="Unplaced"/>
</dbReference>
<organism evidence="2 3">
    <name type="scientific">Parascaris univalens</name>
    <name type="common">Nematode worm</name>
    <dbReference type="NCBI Taxonomy" id="6257"/>
    <lineage>
        <taxon>Eukaryota</taxon>
        <taxon>Metazoa</taxon>
        <taxon>Ecdysozoa</taxon>
        <taxon>Nematoda</taxon>
        <taxon>Chromadorea</taxon>
        <taxon>Rhabditida</taxon>
        <taxon>Spirurina</taxon>
        <taxon>Ascaridomorpha</taxon>
        <taxon>Ascaridoidea</taxon>
        <taxon>Ascarididae</taxon>
        <taxon>Parascaris</taxon>
    </lineage>
</organism>
<dbReference type="AlphaFoldDB" id="A0A915A1N0"/>
<name>A0A915A1N0_PARUN</name>
<reference evidence="3" key="1">
    <citation type="submission" date="2022-11" db="UniProtKB">
        <authorList>
            <consortium name="WormBaseParasite"/>
        </authorList>
    </citation>
    <scope>IDENTIFICATION</scope>
</reference>